<organism evidence="7">
    <name type="scientific">Haptophyceae sp. NIES-3900</name>
    <dbReference type="NCBI Taxonomy" id="2748608"/>
    <lineage>
        <taxon>Eukaryota</taxon>
        <taxon>Haptista</taxon>
        <taxon>Haptophyta</taxon>
    </lineage>
</organism>
<keyword evidence="3 6" id="KW-0694">RNA-binding</keyword>
<dbReference type="GO" id="GO:0009507">
    <property type="term" value="C:chloroplast"/>
    <property type="evidence" value="ECO:0007669"/>
    <property type="project" value="UniProtKB-SubCell"/>
</dbReference>
<evidence type="ECO:0000256" key="1">
    <source>
        <dbReference type="ARBA" id="ARBA00007634"/>
    </source>
</evidence>
<accession>A0A7R7AHP1</accession>
<keyword evidence="2 6" id="KW-0699">rRNA-binding</keyword>
<dbReference type="HAMAP" id="MF_00500">
    <property type="entry name" value="Ribosomal_bS20"/>
    <property type="match status" value="1"/>
</dbReference>
<proteinExistence type="inferred from homology"/>
<dbReference type="GO" id="GO:0070181">
    <property type="term" value="F:small ribosomal subunit rRNA binding"/>
    <property type="evidence" value="ECO:0007669"/>
    <property type="project" value="TreeGrafter"/>
</dbReference>
<dbReference type="Pfam" id="PF01649">
    <property type="entry name" value="Ribosomal_S20p"/>
    <property type="match status" value="1"/>
</dbReference>
<dbReference type="NCBIfam" id="TIGR00029">
    <property type="entry name" value="S20"/>
    <property type="match status" value="1"/>
</dbReference>
<evidence type="ECO:0000256" key="5">
    <source>
        <dbReference type="ARBA" id="ARBA00023274"/>
    </source>
</evidence>
<keyword evidence="4 6" id="KW-0689">Ribosomal protein</keyword>
<dbReference type="EMBL" id="LC564893">
    <property type="protein sequence ID" value="BCG67711.1"/>
    <property type="molecule type" value="Genomic_DNA"/>
</dbReference>
<comment type="similarity">
    <text evidence="1 6">Belongs to the bacterial ribosomal protein bS20 family.</text>
</comment>
<keyword evidence="5 6" id="KW-0687">Ribonucleoprotein</keyword>
<keyword evidence="7" id="KW-0150">Chloroplast</keyword>
<dbReference type="PANTHER" id="PTHR33398">
    <property type="entry name" value="30S RIBOSOMAL PROTEIN S20"/>
    <property type="match status" value="1"/>
</dbReference>
<evidence type="ECO:0000256" key="3">
    <source>
        <dbReference type="ARBA" id="ARBA00022884"/>
    </source>
</evidence>
<dbReference type="GO" id="GO:0003735">
    <property type="term" value="F:structural constituent of ribosome"/>
    <property type="evidence" value="ECO:0007669"/>
    <property type="project" value="InterPro"/>
</dbReference>
<keyword evidence="7" id="KW-0934">Plastid</keyword>
<reference evidence="7" key="1">
    <citation type="submission" date="2020-06" db="EMBL/GenBank/DDBJ databases">
        <title>Organellar genomes of a novel haptophyte.</title>
        <authorList>
            <person name="Kamikawa R."/>
            <person name="Miyashita H."/>
        </authorList>
    </citation>
    <scope>NUCLEOTIDE SEQUENCE</scope>
    <source>
        <strain evidence="7">NIES-3900</strain>
    </source>
</reference>
<protein>
    <recommendedName>
        <fullName evidence="6">Small ribosomal subunit protein bS20c</fullName>
    </recommendedName>
</protein>
<dbReference type="AlphaFoldDB" id="A0A7R7AHP1"/>
<sequence>MANTKSALKSIKKSTRNYIRNRSNKSAVRTIYKRCVNSIAEYTDDTASKVQHQLNFTYSKLDKAVKQGIYHKNKAARKKAQLARLLKLKLNN</sequence>
<comment type="subcellular location">
    <subcellularLocation>
        <location evidence="6">Plastid</location>
        <location evidence="6">Chloroplast</location>
    </subcellularLocation>
</comment>
<evidence type="ECO:0000313" key="7">
    <source>
        <dbReference type="EMBL" id="BCG67711.1"/>
    </source>
</evidence>
<evidence type="ECO:0000256" key="4">
    <source>
        <dbReference type="ARBA" id="ARBA00022980"/>
    </source>
</evidence>
<name>A0A7R7AHP1_9EUKA</name>
<geneLocation type="chloroplast" evidence="7"/>
<dbReference type="PANTHER" id="PTHR33398:SF1">
    <property type="entry name" value="SMALL RIBOSOMAL SUBUNIT PROTEIN BS20C"/>
    <property type="match status" value="1"/>
</dbReference>
<dbReference type="SUPFAM" id="SSF46992">
    <property type="entry name" value="Ribosomal protein S20"/>
    <property type="match status" value="1"/>
</dbReference>
<dbReference type="Gene3D" id="1.20.58.110">
    <property type="entry name" value="Ribosomal protein S20"/>
    <property type="match status" value="1"/>
</dbReference>
<dbReference type="InterPro" id="IPR036510">
    <property type="entry name" value="Ribosomal_bS20_sf"/>
</dbReference>
<evidence type="ECO:0000256" key="2">
    <source>
        <dbReference type="ARBA" id="ARBA00022730"/>
    </source>
</evidence>
<dbReference type="GO" id="GO:0015935">
    <property type="term" value="C:small ribosomal subunit"/>
    <property type="evidence" value="ECO:0007669"/>
    <property type="project" value="TreeGrafter"/>
</dbReference>
<dbReference type="InterPro" id="IPR002583">
    <property type="entry name" value="Ribosomal_bS20"/>
</dbReference>
<dbReference type="GO" id="GO:0006412">
    <property type="term" value="P:translation"/>
    <property type="evidence" value="ECO:0007669"/>
    <property type="project" value="UniProtKB-UniRule"/>
</dbReference>
<evidence type="ECO:0000256" key="6">
    <source>
        <dbReference type="HAMAP-Rule" id="MF_00500"/>
    </source>
</evidence>
<comment type="function">
    <text evidence="6">Binds directly to 16S ribosomal RNA.</text>
</comment>
<gene>
    <name evidence="6 7" type="primary">rps20</name>
</gene>